<reference evidence="2 3" key="3">
    <citation type="submission" date="2019-11" db="EMBL/GenBank/DDBJ databases">
        <title>A de novo genome assembly of a pear dwarfing rootstock.</title>
        <authorList>
            <person name="Wang F."/>
            <person name="Wang J."/>
            <person name="Li S."/>
            <person name="Zhang Y."/>
            <person name="Fang M."/>
            <person name="Ma L."/>
            <person name="Zhao Y."/>
            <person name="Jiang S."/>
        </authorList>
    </citation>
    <scope>NUCLEOTIDE SEQUENCE [LARGE SCALE GENOMIC DNA]</scope>
    <source>
        <strain evidence="2">S2</strain>
        <tissue evidence="2">Leaf</tissue>
    </source>
</reference>
<dbReference type="InterPro" id="IPR036928">
    <property type="entry name" value="AS_sf"/>
</dbReference>
<evidence type="ECO:0000259" key="1">
    <source>
        <dbReference type="Pfam" id="PF01425"/>
    </source>
</evidence>
<keyword evidence="3" id="KW-1185">Reference proteome</keyword>
<proteinExistence type="predicted"/>
<accession>A0A5N5I3I0</accession>
<dbReference type="AlphaFoldDB" id="A0A5N5I3I0"/>
<evidence type="ECO:0000313" key="2">
    <source>
        <dbReference type="EMBL" id="KAB2630154.1"/>
    </source>
</evidence>
<feature type="domain" description="Amidase" evidence="1">
    <location>
        <begin position="23"/>
        <end position="130"/>
    </location>
</feature>
<sequence>MATDTDHGAFVEKFLLRPPSSSHDLPLSGLTFAVKDIFDVAGRETGFGNPDWARTHPAAESTAPAVSAILSGGATSIGITVMDEMAYCMNGENKHYGTPRNPCAPDRVPGGSSSGSAVAVAAGLADFSLGWLARDPAILNRVGRVLLQLPDTGPVVPTRLIIAEDRFHLSSVPRSRVKQVLVDSVEKLFDGTSLVISANAGHVIKHANIGDVVKDKVPSLNSFLDKGNPSGAHYTVIGSPINRRSYEFKSNHGEWVRTVRPNLDPGLGERIWAAVRSTDENVDVCHPVMTELRAALTDLLGDFGVLAMPTVPGDPPKLQTDPTTLHNFRARAFSFLSIAVVSGFYQVTIPLGMYGNLPVSVSLLAKHGSDGFLLNLVETLYDTLKEYVGKL</sequence>
<dbReference type="Proteomes" id="UP000327157">
    <property type="component" value="Chromosome 12"/>
</dbReference>
<name>A0A5N5I3I0_9ROSA</name>
<organism evidence="2 3">
    <name type="scientific">Pyrus ussuriensis x Pyrus communis</name>
    <dbReference type="NCBI Taxonomy" id="2448454"/>
    <lineage>
        <taxon>Eukaryota</taxon>
        <taxon>Viridiplantae</taxon>
        <taxon>Streptophyta</taxon>
        <taxon>Embryophyta</taxon>
        <taxon>Tracheophyta</taxon>
        <taxon>Spermatophyta</taxon>
        <taxon>Magnoliopsida</taxon>
        <taxon>eudicotyledons</taxon>
        <taxon>Gunneridae</taxon>
        <taxon>Pentapetalae</taxon>
        <taxon>rosids</taxon>
        <taxon>fabids</taxon>
        <taxon>Rosales</taxon>
        <taxon>Rosaceae</taxon>
        <taxon>Amygdaloideae</taxon>
        <taxon>Maleae</taxon>
        <taxon>Pyrus</taxon>
    </lineage>
</organism>
<dbReference type="PANTHER" id="PTHR46310">
    <property type="entry name" value="AMIDASE 1"/>
    <property type="match status" value="1"/>
</dbReference>
<dbReference type="OrthoDB" id="245563at2759"/>
<reference evidence="2 3" key="1">
    <citation type="submission" date="2019-09" db="EMBL/GenBank/DDBJ databases">
        <authorList>
            <person name="Ou C."/>
        </authorList>
    </citation>
    <scope>NUCLEOTIDE SEQUENCE [LARGE SCALE GENOMIC DNA]</scope>
    <source>
        <strain evidence="2">S2</strain>
        <tissue evidence="2">Leaf</tissue>
    </source>
</reference>
<gene>
    <name evidence="2" type="ORF">D8674_007673</name>
</gene>
<comment type="caution">
    <text evidence="2">The sequence shown here is derived from an EMBL/GenBank/DDBJ whole genome shotgun (WGS) entry which is preliminary data.</text>
</comment>
<reference evidence="3" key="2">
    <citation type="submission" date="2019-10" db="EMBL/GenBank/DDBJ databases">
        <title>A de novo genome assembly of a pear dwarfing rootstock.</title>
        <authorList>
            <person name="Wang F."/>
            <person name="Wang J."/>
            <person name="Li S."/>
            <person name="Zhang Y."/>
            <person name="Fang M."/>
            <person name="Ma L."/>
            <person name="Zhao Y."/>
            <person name="Jiang S."/>
        </authorList>
    </citation>
    <scope>NUCLEOTIDE SEQUENCE [LARGE SCALE GENOMIC DNA]</scope>
</reference>
<protein>
    <submittedName>
        <fullName evidence="2">Amidase 1-like</fullName>
    </submittedName>
</protein>
<dbReference type="EMBL" id="SMOL01000143">
    <property type="protein sequence ID" value="KAB2630154.1"/>
    <property type="molecule type" value="Genomic_DNA"/>
</dbReference>
<dbReference type="InterPro" id="IPR023631">
    <property type="entry name" value="Amidase_dom"/>
</dbReference>
<dbReference type="Pfam" id="PF01425">
    <property type="entry name" value="Amidase"/>
    <property type="match status" value="1"/>
</dbReference>
<dbReference type="Gene3D" id="3.90.1300.10">
    <property type="entry name" value="Amidase signature (AS) domain"/>
    <property type="match status" value="2"/>
</dbReference>
<evidence type="ECO:0000313" key="3">
    <source>
        <dbReference type="Proteomes" id="UP000327157"/>
    </source>
</evidence>
<dbReference type="PANTHER" id="PTHR46310:SF7">
    <property type="entry name" value="AMIDASE 1"/>
    <property type="match status" value="1"/>
</dbReference>
<dbReference type="SUPFAM" id="SSF75304">
    <property type="entry name" value="Amidase signature (AS) enzymes"/>
    <property type="match status" value="1"/>
</dbReference>